<organism evidence="1">
    <name type="scientific">marine metagenome</name>
    <dbReference type="NCBI Taxonomy" id="408172"/>
    <lineage>
        <taxon>unclassified sequences</taxon>
        <taxon>metagenomes</taxon>
        <taxon>ecological metagenomes</taxon>
    </lineage>
</organism>
<name>A0A381Z673_9ZZZZ</name>
<gene>
    <name evidence="1" type="ORF">METZ01_LOCUS137650</name>
</gene>
<proteinExistence type="predicted"/>
<dbReference type="AlphaFoldDB" id="A0A381Z673"/>
<sequence>VSDCEELVGVVDVFYYEFVILLNLFDVPVVLQIQVIPF</sequence>
<evidence type="ECO:0000313" key="1">
    <source>
        <dbReference type="EMBL" id="SVA84796.1"/>
    </source>
</evidence>
<protein>
    <submittedName>
        <fullName evidence="1">Uncharacterized protein</fullName>
    </submittedName>
</protein>
<feature type="non-terminal residue" evidence="1">
    <location>
        <position position="1"/>
    </location>
</feature>
<reference evidence="1" key="1">
    <citation type="submission" date="2018-05" db="EMBL/GenBank/DDBJ databases">
        <authorList>
            <person name="Lanie J.A."/>
            <person name="Ng W.-L."/>
            <person name="Kazmierczak K.M."/>
            <person name="Andrzejewski T.M."/>
            <person name="Davidsen T.M."/>
            <person name="Wayne K.J."/>
            <person name="Tettelin H."/>
            <person name="Glass J.I."/>
            <person name="Rusch D."/>
            <person name="Podicherti R."/>
            <person name="Tsui H.-C.T."/>
            <person name="Winkler M.E."/>
        </authorList>
    </citation>
    <scope>NUCLEOTIDE SEQUENCE</scope>
</reference>
<accession>A0A381Z673</accession>
<dbReference type="EMBL" id="UINC01020120">
    <property type="protein sequence ID" value="SVA84796.1"/>
    <property type="molecule type" value="Genomic_DNA"/>
</dbReference>